<dbReference type="EMBL" id="CP088295">
    <property type="protein sequence ID" value="UUY03534.1"/>
    <property type="molecule type" value="Genomic_DNA"/>
</dbReference>
<protein>
    <submittedName>
        <fullName evidence="2">Uncharacterized protein</fullName>
    </submittedName>
</protein>
<feature type="compositionally biased region" description="Acidic residues" evidence="1">
    <location>
        <begin position="334"/>
        <end position="350"/>
    </location>
</feature>
<feature type="region of interest" description="Disordered" evidence="1">
    <location>
        <begin position="331"/>
        <end position="372"/>
    </location>
</feature>
<gene>
    <name evidence="2" type="ORF">LRS13_23165</name>
</gene>
<dbReference type="RefSeq" id="WP_353864037.1">
    <property type="nucleotide sequence ID" value="NZ_CP088295.1"/>
</dbReference>
<keyword evidence="3" id="KW-1185">Reference proteome</keyword>
<accession>A0ABY5PFS7</accession>
<organism evidence="2 3">
    <name type="scientific">Svornostia abyssi</name>
    <dbReference type="NCBI Taxonomy" id="2898438"/>
    <lineage>
        <taxon>Bacteria</taxon>
        <taxon>Bacillati</taxon>
        <taxon>Actinomycetota</taxon>
        <taxon>Thermoleophilia</taxon>
        <taxon>Solirubrobacterales</taxon>
        <taxon>Baekduiaceae</taxon>
        <taxon>Svornostia</taxon>
    </lineage>
</organism>
<reference evidence="3" key="1">
    <citation type="submission" date="2021-11" db="EMBL/GenBank/DDBJ databases">
        <title>Cultivation dependent microbiological survey of springs from the worlds oldest radium mine currently devoted to the extraction of radon-saturated water.</title>
        <authorList>
            <person name="Kapinusova G."/>
            <person name="Smrhova T."/>
            <person name="Strejcek M."/>
            <person name="Suman J."/>
            <person name="Jani K."/>
            <person name="Pajer P."/>
            <person name="Uhlik O."/>
        </authorList>
    </citation>
    <scope>NUCLEOTIDE SEQUENCE [LARGE SCALE GENOMIC DNA]</scope>
    <source>
        <strain evidence="3">J379</strain>
    </source>
</reference>
<evidence type="ECO:0000313" key="2">
    <source>
        <dbReference type="EMBL" id="UUY03534.1"/>
    </source>
</evidence>
<evidence type="ECO:0000313" key="3">
    <source>
        <dbReference type="Proteomes" id="UP001058860"/>
    </source>
</evidence>
<name>A0ABY5PFS7_9ACTN</name>
<dbReference type="Proteomes" id="UP001058860">
    <property type="component" value="Chromosome"/>
</dbReference>
<feature type="compositionally biased region" description="Polar residues" evidence="1">
    <location>
        <begin position="359"/>
        <end position="372"/>
    </location>
</feature>
<proteinExistence type="predicted"/>
<evidence type="ECO:0000256" key="1">
    <source>
        <dbReference type="SAM" id="MobiDB-lite"/>
    </source>
</evidence>
<sequence length="372" mass="38652">MALGALGTAAYTDGAKVWAFGHPFEGAGRRALYLQTARVSGIIFNPIGTAELSTYKLGEPVADAGIVSGDGISAITGTTGTAPPNYPMRVTAQDLQTGRTQTLTARIADESTLGQPSGVSGLGVVATASAGTLAQTVLKGGTPGRTSGEMCVRLRLKQVTRELRFCNRYVLGAGAPALGIAGAVASDISAAAGLLDTYEFGALEPSDLQVALRLRRGTAQSFIESVDAPSTLRRGRRYTLRLRLRRASSGRVTTKSIRFRVPSGAPRGDRLLTVDGPSADSAGGEEELVSELGALFGLDEDGGGSGSGPATPNEFAKAFQGLERYDGVMLSFPSEEDLESEDGEGGDTEGSELYRDSQLRLSGTARTAVTIR</sequence>